<dbReference type="RefSeq" id="WP_188532936.1">
    <property type="nucleotide sequence ID" value="NZ_BMGR01000016.1"/>
</dbReference>
<gene>
    <name evidence="1" type="ORF">GCM10010916_40910</name>
</gene>
<proteinExistence type="predicted"/>
<dbReference type="Proteomes" id="UP000644756">
    <property type="component" value="Unassembled WGS sequence"/>
</dbReference>
<sequence length="64" mass="7104">MRQSGKELGVIRGAGRLLNQERREALALSPLEDGLQRGNEDARAYPIGGAGFRADAVEYRRPFF</sequence>
<comment type="caution">
    <text evidence="1">The sequence shown here is derived from an EMBL/GenBank/DDBJ whole genome shotgun (WGS) entry which is preliminary data.</text>
</comment>
<name>A0A917LG16_9BACL</name>
<dbReference type="AlphaFoldDB" id="A0A917LG16"/>
<evidence type="ECO:0000313" key="2">
    <source>
        <dbReference type="Proteomes" id="UP000644756"/>
    </source>
</evidence>
<dbReference type="EMBL" id="BMGR01000016">
    <property type="protein sequence ID" value="GGG19934.1"/>
    <property type="molecule type" value="Genomic_DNA"/>
</dbReference>
<accession>A0A917LG16</accession>
<protein>
    <submittedName>
        <fullName evidence="1">Uncharacterized protein</fullName>
    </submittedName>
</protein>
<evidence type="ECO:0000313" key="1">
    <source>
        <dbReference type="EMBL" id="GGG19934.1"/>
    </source>
</evidence>
<reference evidence="1" key="2">
    <citation type="submission" date="2020-09" db="EMBL/GenBank/DDBJ databases">
        <authorList>
            <person name="Sun Q."/>
            <person name="Zhou Y."/>
        </authorList>
    </citation>
    <scope>NUCLEOTIDE SEQUENCE</scope>
    <source>
        <strain evidence="1">CGMCC 1.12987</strain>
    </source>
</reference>
<keyword evidence="2" id="KW-1185">Reference proteome</keyword>
<organism evidence="1 2">
    <name type="scientific">Paenibacillus abyssi</name>
    <dbReference type="NCBI Taxonomy" id="1340531"/>
    <lineage>
        <taxon>Bacteria</taxon>
        <taxon>Bacillati</taxon>
        <taxon>Bacillota</taxon>
        <taxon>Bacilli</taxon>
        <taxon>Bacillales</taxon>
        <taxon>Paenibacillaceae</taxon>
        <taxon>Paenibacillus</taxon>
    </lineage>
</organism>
<reference evidence="1" key="1">
    <citation type="journal article" date="2014" name="Int. J. Syst. Evol. Microbiol.">
        <title>Complete genome sequence of Corynebacterium casei LMG S-19264T (=DSM 44701T), isolated from a smear-ripened cheese.</title>
        <authorList>
            <consortium name="US DOE Joint Genome Institute (JGI-PGF)"/>
            <person name="Walter F."/>
            <person name="Albersmeier A."/>
            <person name="Kalinowski J."/>
            <person name="Ruckert C."/>
        </authorList>
    </citation>
    <scope>NUCLEOTIDE SEQUENCE</scope>
    <source>
        <strain evidence="1">CGMCC 1.12987</strain>
    </source>
</reference>